<evidence type="ECO:0000313" key="3">
    <source>
        <dbReference type="EMBL" id="SFP61163.1"/>
    </source>
</evidence>
<evidence type="ECO:0000313" key="4">
    <source>
        <dbReference type="Proteomes" id="UP000183413"/>
    </source>
</evidence>
<dbReference type="PRINTS" id="PR00081">
    <property type="entry name" value="GDHRDH"/>
</dbReference>
<gene>
    <name evidence="3" type="ORF">SAMN04489713_115219</name>
</gene>
<dbReference type="Proteomes" id="UP000183413">
    <property type="component" value="Unassembled WGS sequence"/>
</dbReference>
<evidence type="ECO:0000256" key="1">
    <source>
        <dbReference type="ARBA" id="ARBA00006484"/>
    </source>
</evidence>
<dbReference type="GeneID" id="99654877"/>
<dbReference type="PANTHER" id="PTHR42760:SF40">
    <property type="entry name" value="3-OXOACYL-[ACYL-CARRIER-PROTEIN] REDUCTASE, CHLOROPLASTIC"/>
    <property type="match status" value="1"/>
</dbReference>
<sequence length="249" mass="25492">MTVALITGACGGLGEAVARRLAAGGRLVAVNDQPGRDVAALATELGGVAAPADVSDPGAVAAMVERLERQTGEHVGLLVTGAAQMTMAPFPEIDDLAGWWRAIDVDLGGTFACAQAVMPGMVERGGGRMVFVASEWGLIGWPHATAYSAAKAGIVALAKSLGRELAPLGIAVNAVAPSVIDTPRLEVDAEFAGVTVEEIRDRYAARVPLGRIATPEEIAAAIAFLADERLPTLVGQILHANGGTTRARA</sequence>
<comment type="similarity">
    <text evidence="1">Belongs to the short-chain dehydrogenases/reductases (SDR) family.</text>
</comment>
<dbReference type="InterPro" id="IPR036291">
    <property type="entry name" value="NAD(P)-bd_dom_sf"/>
</dbReference>
<proteinExistence type="inferred from homology"/>
<accession>A0A1I5RRP4</accession>
<dbReference type="InParanoid" id="A0A1I5RRP4"/>
<evidence type="ECO:0000256" key="2">
    <source>
        <dbReference type="ARBA" id="ARBA00023002"/>
    </source>
</evidence>
<dbReference type="Gene3D" id="3.40.50.720">
    <property type="entry name" value="NAD(P)-binding Rossmann-like Domain"/>
    <property type="match status" value="1"/>
</dbReference>
<dbReference type="InterPro" id="IPR020904">
    <property type="entry name" value="Sc_DH/Rdtase_CS"/>
</dbReference>
<keyword evidence="2" id="KW-0560">Oxidoreductase</keyword>
<dbReference type="SUPFAM" id="SSF51735">
    <property type="entry name" value="NAD(P)-binding Rossmann-fold domains"/>
    <property type="match status" value="1"/>
</dbReference>
<name>A0A1I5RRP4_9ACTN</name>
<dbReference type="InterPro" id="IPR002347">
    <property type="entry name" value="SDR_fam"/>
</dbReference>
<dbReference type="GO" id="GO:0030497">
    <property type="term" value="P:fatty acid elongation"/>
    <property type="evidence" value="ECO:0007669"/>
    <property type="project" value="TreeGrafter"/>
</dbReference>
<dbReference type="FunFam" id="3.40.50.720:FF:000084">
    <property type="entry name" value="Short-chain dehydrogenase reductase"/>
    <property type="match status" value="1"/>
</dbReference>
<dbReference type="GO" id="GO:0016616">
    <property type="term" value="F:oxidoreductase activity, acting on the CH-OH group of donors, NAD or NADP as acceptor"/>
    <property type="evidence" value="ECO:0007669"/>
    <property type="project" value="TreeGrafter"/>
</dbReference>
<dbReference type="EMBL" id="FOVH01000015">
    <property type="protein sequence ID" value="SFP61163.1"/>
    <property type="molecule type" value="Genomic_DNA"/>
</dbReference>
<protein>
    <submittedName>
        <fullName evidence="3">NADP-dependent 3-hydroxy acid dehydrogenase YdfG</fullName>
    </submittedName>
</protein>
<keyword evidence="4" id="KW-1185">Reference proteome</keyword>
<dbReference type="Pfam" id="PF13561">
    <property type="entry name" value="adh_short_C2"/>
    <property type="match status" value="1"/>
</dbReference>
<dbReference type="RefSeq" id="WP_075023635.1">
    <property type="nucleotide sequence ID" value="NZ_CP083237.1"/>
</dbReference>
<organism evidence="3 4">
    <name type="scientific">Actinomadura madurae</name>
    <dbReference type="NCBI Taxonomy" id="1993"/>
    <lineage>
        <taxon>Bacteria</taxon>
        <taxon>Bacillati</taxon>
        <taxon>Actinomycetota</taxon>
        <taxon>Actinomycetes</taxon>
        <taxon>Streptosporangiales</taxon>
        <taxon>Thermomonosporaceae</taxon>
        <taxon>Actinomadura</taxon>
    </lineage>
</organism>
<reference evidence="3 4" key="1">
    <citation type="submission" date="2016-10" db="EMBL/GenBank/DDBJ databases">
        <authorList>
            <person name="de Groot N.N."/>
        </authorList>
    </citation>
    <scope>NUCLEOTIDE SEQUENCE [LARGE SCALE GENOMIC DNA]</scope>
    <source>
        <strain evidence="3 4">DSM 43067</strain>
    </source>
</reference>
<dbReference type="STRING" id="1993.SAMN04489713_115219"/>
<dbReference type="eggNOG" id="COG1028">
    <property type="taxonomic scope" value="Bacteria"/>
</dbReference>
<dbReference type="PANTHER" id="PTHR42760">
    <property type="entry name" value="SHORT-CHAIN DEHYDROGENASES/REDUCTASES FAMILY MEMBER"/>
    <property type="match status" value="1"/>
</dbReference>
<dbReference type="AlphaFoldDB" id="A0A1I5RRP4"/>
<dbReference type="PROSITE" id="PS00061">
    <property type="entry name" value="ADH_SHORT"/>
    <property type="match status" value="1"/>
</dbReference>